<evidence type="ECO:0000256" key="1">
    <source>
        <dbReference type="SAM" id="Phobius"/>
    </source>
</evidence>
<dbReference type="RefSeq" id="WP_130871612.1">
    <property type="nucleotide sequence ID" value="NZ_CAUQLY010000017.1"/>
</dbReference>
<evidence type="ECO:0000313" key="3">
    <source>
        <dbReference type="Proteomes" id="UP001212337"/>
    </source>
</evidence>
<feature type="transmembrane region" description="Helical" evidence="1">
    <location>
        <begin position="35"/>
        <end position="59"/>
    </location>
</feature>
<sequence>MNFCTIALGVKLVARPEKASKPTESSRVSAMNFNLFSVIAASAISATVALPASATPVLGDKKSAAYTQKYLQQSAHFYAALNHKTRS</sequence>
<name>A0ABT4WWP7_PSEFR</name>
<keyword evidence="1" id="KW-0472">Membrane</keyword>
<accession>A0ABT4WWP7</accession>
<organism evidence="2 3">
    <name type="scientific">Pseudomonas fragi</name>
    <dbReference type="NCBI Taxonomy" id="296"/>
    <lineage>
        <taxon>Bacteria</taxon>
        <taxon>Pseudomonadati</taxon>
        <taxon>Pseudomonadota</taxon>
        <taxon>Gammaproteobacteria</taxon>
        <taxon>Pseudomonadales</taxon>
        <taxon>Pseudomonadaceae</taxon>
        <taxon>Pseudomonas</taxon>
    </lineage>
</organism>
<keyword evidence="3" id="KW-1185">Reference proteome</keyword>
<protein>
    <submittedName>
        <fullName evidence="2">Uncharacterized protein</fullName>
    </submittedName>
</protein>
<gene>
    <name evidence="2" type="ORF">PI499_21635</name>
</gene>
<comment type="caution">
    <text evidence="2">The sequence shown here is derived from an EMBL/GenBank/DDBJ whole genome shotgun (WGS) entry which is preliminary data.</text>
</comment>
<evidence type="ECO:0000313" key="2">
    <source>
        <dbReference type="EMBL" id="MDA7024470.1"/>
    </source>
</evidence>
<dbReference type="Proteomes" id="UP001212337">
    <property type="component" value="Unassembled WGS sequence"/>
</dbReference>
<keyword evidence="1" id="KW-0812">Transmembrane</keyword>
<reference evidence="2 3" key="1">
    <citation type="submission" date="2023-01" db="EMBL/GenBank/DDBJ databases">
        <title>Effects of deletion of Siderophore biosynthase gene in Pseudomonas fragi on quorum sensing and spoliage ability.</title>
        <authorList>
            <person name="Cui F."/>
            <person name="Wang D."/>
            <person name="Liu J."/>
            <person name="Wang Q."/>
            <person name="Li T."/>
            <person name="Li J."/>
        </authorList>
    </citation>
    <scope>NUCLEOTIDE SEQUENCE [LARGE SCALE GENOMIC DNA]</scope>
    <source>
        <strain evidence="2 3">MS-10</strain>
    </source>
</reference>
<keyword evidence="1" id="KW-1133">Transmembrane helix</keyword>
<proteinExistence type="predicted"/>
<dbReference type="EMBL" id="JAQJVI010000047">
    <property type="protein sequence ID" value="MDA7024470.1"/>
    <property type="molecule type" value="Genomic_DNA"/>
</dbReference>
<dbReference type="GeneID" id="89544342"/>